<feature type="compositionally biased region" description="Polar residues" evidence="1">
    <location>
        <begin position="1563"/>
        <end position="1574"/>
    </location>
</feature>
<feature type="compositionally biased region" description="Pro residues" evidence="1">
    <location>
        <begin position="396"/>
        <end position="426"/>
    </location>
</feature>
<dbReference type="CDD" id="cd00167">
    <property type="entry name" value="SANT"/>
    <property type="match status" value="2"/>
</dbReference>
<feature type="region of interest" description="Disordered" evidence="1">
    <location>
        <begin position="1111"/>
        <end position="1243"/>
    </location>
</feature>
<sequence>MEMVRYPPPDYRGRDRSRSPPPHFSDRRASAASIFDNRPSGPARSASDAPRGPRSQYDGARPPQPSGPPIGGPPRPAYPSLRDAPPLGTGDRGRSYRERDYERRDRPPSPRDRSPPRFPPRDLDIARQRRDSRDGLPIGSSYPESQPISAGTFRGGFPPGRGRGDFPPRGGRGGRSVFGERELIRPSDRSPSREWGRDLSRDSRDADPRRDDRRFDRREDERRPAEWPERDRDFDRPRREPLPAPPRLEGRNSNDSMGSANTAFQTSGVPRINPERLALIEGAGADNSVRRPPMQQEAPPLREAKREAPETSAFFNARAATTANRYGTRGSSSPQQAPPVPAFTLSFAPSTTSAAPPVQPRQPSQTTKPTQDLKRTNSRPSSSGTELPNKTNDLPRPAPPADAPIAPRVPPPAPKALLANPPPAAPRGPRVQDADDAATSNRLHPTRSLENLPSHSSYQIHPPKAGPTGTSVSSTGPSALPSLNQPVTPHPSQNARFGDLGPPTGPRAARVSPAQVSISPRPPFASPKSDFSAPSGPSSLPRTTPPVTAPVGPRSRPFSTSPKAVAPTAPRGLQRVPPLAPRGPERGPQSTSRASDRLAAAPPWAAPSAPRSLQWNQWKRPGVPGYSDKTIPAKRDISGEEKGKNEDSSVSVFNAPGYAPATKLDGTATAPSTSRPAGDEIDVDKEPPKRQSSLISGHSAAQSFFGKPVKSVEEDENDTGMSEAGQDAASTSEDEESDLEDESLTALLHAKFERQKRQLEAQMVDLRQTQYRAMSPLESISRLVRISARDLERVKEMREQSNMDVDDSPIAQHQHMLPHSARSSDSADGPDLLTPKGDDDHKVSIRSSNGSVEGVRRIRRPSPEPISLPYLIKDGRHLFHDTTVFQERHKEDLESEQDTLDILEGELHNDERMQDDTEQSFVDKYRRWREECEDLDRGKEEQERLERQQSLEPGPEIDAPMAPPAPVFESRRLYKNSSEYEIEQVLKQSEETARIEQERQDRETKKNQADMEKEAIVPNQKTEDELRRGTFIDTNRHRDPEELTMVFSYDPAADNFTDNEQNIFVAAFKETPKKWGEIASLLPGRTYEDCIRHYYTKKWDGRFRDTRTKKLKAGGRRGRGGARGPRGRMGGLMADLVRPEDITSVDATSEKGRPRRAAAPTTFGEKEIESKASLMGPSPAKKPGLGGKAESIGDAGPEKPGKRQRRNGDKVGGRKAKNTQQLIAAAPLGSPAKQYMQEEDQARQKQLDDAALLASMQTGHHGILQADSQMVYTQERFLQPMAAIEDPERPKTGNQIPTTKQSASSYWSVPEQNDFVKYIGHFGRDFGAISAHMGTKTQTMIKNHYQRQIESGSRPELEQSAIDADERRARGEDVGPPPTPTPIQKRKYDSVPSNAQRPLASQGDAMDVDEGGPPPRVQLPKQASPTQYQSQPRGTSSNMHTPIQAARAAPSPLVSTVAPAQAHIAAPSQMRPSQHLLGRLTYNADTRPDPRSIVQPGFGLRTAEDPASRPPSQQAARTAAVTPDYVINLQQEQQRAMRLQQEQQQPHQPERMEQLHRQGLMRNMSQGSPLSQPLHQPERKPAIEERPPSPHRPGFTSNSFPRPSHGFSTFNSSAPSPSPFPSFTQRSPFGFSPTKREDPRPTPMSTIPPAHPPAATPTPVEPKRSNVMSLLNNDDDQQPPRRDNPAPAPAPPRTASPASQMHARSGSISNPSGSSIPGVRREPSFGQTSLPGRVPFGQPIAAPASGPPTPKIEPNPGNGPLSQTPKPDWTSRFLGQGSGHSAGTPAMDRDGRTYFQHNHRSSLLGSLGQPRANPSPPPLLSGIGHARTPSLTGQPNQQAHDQARANMLGQQQSQQEARSLQTNPYGGQQMPPYSQPPSSQAQNHAHHAHNGSVGGSMGGPFPIPHHRTMSRDEQFRQEQQYMASQQRDREEMRRRQQDMTERRHEEDQHHFAQQQRQQEQERQQGLHQQRPQPLQPPHFGGGPLMQNRSLDLRRQSQMEGEMAMREEQERLQRDQDLRRRQQEAMMQREREEDYRRRHDDSMFRRTPQGGGFGAPPPPQRR</sequence>
<feature type="compositionally biased region" description="Basic and acidic residues" evidence="1">
    <location>
        <begin position="11"/>
        <end position="29"/>
    </location>
</feature>
<feature type="compositionally biased region" description="Basic and acidic residues" evidence="1">
    <location>
        <begin position="300"/>
        <end position="309"/>
    </location>
</feature>
<feature type="compositionally biased region" description="Polar residues" evidence="1">
    <location>
        <begin position="253"/>
        <end position="268"/>
    </location>
</feature>
<dbReference type="SMART" id="SM00717">
    <property type="entry name" value="SANT"/>
    <property type="match status" value="2"/>
</dbReference>
<dbReference type="PROSITE" id="PS51293">
    <property type="entry name" value="SANT"/>
    <property type="match status" value="1"/>
</dbReference>
<feature type="compositionally biased region" description="Basic and acidic residues" evidence="1">
    <location>
        <begin position="1926"/>
        <end position="1950"/>
    </location>
</feature>
<feature type="region of interest" description="Disordered" evidence="1">
    <location>
        <begin position="1"/>
        <end position="745"/>
    </location>
</feature>
<name>A0AAJ0G8V7_9PEZI</name>
<feature type="domain" description="SANT" evidence="2">
    <location>
        <begin position="1051"/>
        <end position="1102"/>
    </location>
</feature>
<dbReference type="Proteomes" id="UP001271007">
    <property type="component" value="Unassembled WGS sequence"/>
</dbReference>
<evidence type="ECO:0000313" key="4">
    <source>
        <dbReference type="Proteomes" id="UP001271007"/>
    </source>
</evidence>
<evidence type="ECO:0000259" key="2">
    <source>
        <dbReference type="PROSITE" id="PS51293"/>
    </source>
</evidence>
<feature type="region of interest" description="Disordered" evidence="1">
    <location>
        <begin position="932"/>
        <end position="972"/>
    </location>
</feature>
<keyword evidence="4" id="KW-1185">Reference proteome</keyword>
<feature type="compositionally biased region" description="Basic and acidic residues" evidence="1">
    <location>
        <begin position="1196"/>
        <end position="1212"/>
    </location>
</feature>
<organism evidence="3 4">
    <name type="scientific">Extremus antarcticus</name>
    <dbReference type="NCBI Taxonomy" id="702011"/>
    <lineage>
        <taxon>Eukaryota</taxon>
        <taxon>Fungi</taxon>
        <taxon>Dikarya</taxon>
        <taxon>Ascomycota</taxon>
        <taxon>Pezizomycotina</taxon>
        <taxon>Dothideomycetes</taxon>
        <taxon>Dothideomycetidae</taxon>
        <taxon>Mycosphaerellales</taxon>
        <taxon>Extremaceae</taxon>
        <taxon>Extremus</taxon>
    </lineage>
</organism>
<feature type="compositionally biased region" description="Low complexity" evidence="1">
    <location>
        <begin position="1529"/>
        <end position="1547"/>
    </location>
</feature>
<dbReference type="InterPro" id="IPR017884">
    <property type="entry name" value="SANT_dom"/>
</dbReference>
<feature type="compositionally biased region" description="Basic residues" evidence="1">
    <location>
        <begin position="1111"/>
        <end position="1120"/>
    </location>
</feature>
<feature type="compositionally biased region" description="Low complexity" evidence="1">
    <location>
        <begin position="313"/>
        <end position="335"/>
    </location>
</feature>
<feature type="compositionally biased region" description="Gly residues" evidence="1">
    <location>
        <begin position="1121"/>
        <end position="1130"/>
    </location>
</feature>
<feature type="compositionally biased region" description="Polar residues" evidence="1">
    <location>
        <begin position="690"/>
        <end position="702"/>
    </location>
</feature>
<dbReference type="PANTHER" id="PTHR13992:SF39">
    <property type="entry name" value="SMRTER, ISOFORM G"/>
    <property type="match status" value="1"/>
</dbReference>
<feature type="compositionally biased region" description="Basic and acidic residues" evidence="1">
    <location>
        <begin position="1576"/>
        <end position="1588"/>
    </location>
</feature>
<feature type="compositionally biased region" description="Polar residues" evidence="1">
    <location>
        <begin position="1421"/>
        <end position="1439"/>
    </location>
</feature>
<proteinExistence type="predicted"/>
<feature type="compositionally biased region" description="Low complexity" evidence="1">
    <location>
        <begin position="1864"/>
        <end position="1883"/>
    </location>
</feature>
<feature type="compositionally biased region" description="Acidic residues" evidence="1">
    <location>
        <begin position="732"/>
        <end position="743"/>
    </location>
</feature>
<feature type="compositionally biased region" description="Basic and acidic residues" evidence="1">
    <location>
        <begin position="178"/>
        <end position="241"/>
    </location>
</feature>
<dbReference type="EMBL" id="JAWDJX010000014">
    <property type="protein sequence ID" value="KAK3053768.1"/>
    <property type="molecule type" value="Genomic_DNA"/>
</dbReference>
<feature type="compositionally biased region" description="Low complexity" evidence="1">
    <location>
        <begin position="466"/>
        <end position="478"/>
    </location>
</feature>
<feature type="region of interest" description="Disordered" evidence="1">
    <location>
        <begin position="1482"/>
        <end position="2061"/>
    </location>
</feature>
<feature type="compositionally biased region" description="Basic and acidic residues" evidence="1">
    <location>
        <begin position="631"/>
        <end position="647"/>
    </location>
</feature>
<dbReference type="GO" id="GO:0006357">
    <property type="term" value="P:regulation of transcription by RNA polymerase II"/>
    <property type="evidence" value="ECO:0007669"/>
    <property type="project" value="TreeGrafter"/>
</dbReference>
<dbReference type="GO" id="GO:0034967">
    <property type="term" value="C:Set3 complex"/>
    <property type="evidence" value="ECO:0007669"/>
    <property type="project" value="TreeGrafter"/>
</dbReference>
<dbReference type="InterPro" id="IPR051571">
    <property type="entry name" value="N-CoR_corepressor"/>
</dbReference>
<dbReference type="InterPro" id="IPR001005">
    <property type="entry name" value="SANT/Myb"/>
</dbReference>
<feature type="compositionally biased region" description="Low complexity" evidence="1">
    <location>
        <begin position="1705"/>
        <end position="1718"/>
    </location>
</feature>
<accession>A0AAJ0G8V7</accession>
<feature type="compositionally biased region" description="Low complexity" evidence="1">
    <location>
        <begin position="1607"/>
        <end position="1629"/>
    </location>
</feature>
<feature type="region of interest" description="Disordered" evidence="1">
    <location>
        <begin position="1365"/>
        <end position="1439"/>
    </location>
</feature>
<evidence type="ECO:0000256" key="1">
    <source>
        <dbReference type="SAM" id="MobiDB-lite"/>
    </source>
</evidence>
<gene>
    <name evidence="3" type="ORF">LTR09_005048</name>
</gene>
<feature type="compositionally biased region" description="Pro residues" evidence="1">
    <location>
        <begin position="1649"/>
        <end position="1660"/>
    </location>
</feature>
<dbReference type="SUPFAM" id="SSF46689">
    <property type="entry name" value="Homeodomain-like"/>
    <property type="match status" value="2"/>
</dbReference>
<protein>
    <recommendedName>
        <fullName evidence="2">SANT domain-containing protein</fullName>
    </recommendedName>
</protein>
<feature type="compositionally biased region" description="Basic and acidic residues" evidence="1">
    <location>
        <begin position="1990"/>
        <end position="2043"/>
    </location>
</feature>
<dbReference type="Gene3D" id="1.20.58.1880">
    <property type="match status" value="1"/>
</dbReference>
<feature type="compositionally biased region" description="Basic and acidic residues" evidence="1">
    <location>
        <begin position="932"/>
        <end position="949"/>
    </location>
</feature>
<feature type="compositionally biased region" description="Pro residues" evidence="1">
    <location>
        <begin position="1"/>
        <end position="10"/>
    </location>
</feature>
<feature type="compositionally biased region" description="Polar residues" evidence="1">
    <location>
        <begin position="438"/>
        <end position="459"/>
    </location>
</feature>
<feature type="compositionally biased region" description="Low complexity" evidence="1">
    <location>
        <begin position="599"/>
        <end position="610"/>
    </location>
</feature>
<dbReference type="Gene3D" id="1.10.10.60">
    <property type="entry name" value="Homeodomain-like"/>
    <property type="match status" value="1"/>
</dbReference>
<dbReference type="Pfam" id="PF00249">
    <property type="entry name" value="Myb_DNA-binding"/>
    <property type="match status" value="2"/>
</dbReference>
<comment type="caution">
    <text evidence="3">The sequence shown here is derived from an EMBL/GenBank/DDBJ whole genome shotgun (WGS) entry which is preliminary data.</text>
</comment>
<feature type="compositionally biased region" description="Polar residues" evidence="1">
    <location>
        <begin position="1829"/>
        <end position="1840"/>
    </location>
</feature>
<feature type="compositionally biased region" description="Polar residues" evidence="1">
    <location>
        <begin position="361"/>
        <end position="370"/>
    </location>
</feature>
<feature type="compositionally biased region" description="Basic and acidic residues" evidence="1">
    <location>
        <begin position="91"/>
        <end position="134"/>
    </location>
</feature>
<feature type="region of interest" description="Disordered" evidence="1">
    <location>
        <begin position="985"/>
        <end position="1017"/>
    </location>
</feature>
<feature type="region of interest" description="Disordered" evidence="1">
    <location>
        <begin position="795"/>
        <end position="869"/>
    </location>
</feature>
<reference evidence="3" key="1">
    <citation type="submission" date="2023-04" db="EMBL/GenBank/DDBJ databases">
        <title>Black Yeasts Isolated from many extreme environments.</title>
        <authorList>
            <person name="Coleine C."/>
            <person name="Stajich J.E."/>
            <person name="Selbmann L."/>
        </authorList>
    </citation>
    <scope>NUCLEOTIDE SEQUENCE</scope>
    <source>
        <strain evidence="3">CCFEE 5312</strain>
    </source>
</reference>
<feature type="compositionally biased region" description="Pro residues" evidence="1">
    <location>
        <begin position="62"/>
        <end position="77"/>
    </location>
</feature>
<evidence type="ECO:0000313" key="3">
    <source>
        <dbReference type="EMBL" id="KAK3053768.1"/>
    </source>
</evidence>
<dbReference type="PANTHER" id="PTHR13992">
    <property type="entry name" value="NUCLEAR RECEPTOR CO-REPRESSOR RELATED NCOR"/>
    <property type="match status" value="1"/>
</dbReference>
<feature type="compositionally biased region" description="Basic and acidic residues" evidence="1">
    <location>
        <begin position="988"/>
        <end position="1017"/>
    </location>
</feature>
<dbReference type="InterPro" id="IPR009057">
    <property type="entry name" value="Homeodomain-like_sf"/>
</dbReference>
<feature type="compositionally biased region" description="Polar residues" evidence="1">
    <location>
        <begin position="481"/>
        <end position="495"/>
    </location>
</feature>
<feature type="compositionally biased region" description="Polar residues" evidence="1">
    <location>
        <begin position="378"/>
        <end position="392"/>
    </location>
</feature>